<sequence length="139" mass="16253">MGYLIAIFHHGGRFYKDQYMSNWKIMCDKIKAFYTENSITHNFFKLESNNQLYNFVKDLWSGSSLKEDLDDVSDQDDSEVDKELKAFRENLKQEKIMKLQNNELENVFTNKADKYNGMLGDDEEFIGSSNESSEDSDAE</sequence>
<evidence type="ECO:0000313" key="3">
    <source>
        <dbReference type="Proteomes" id="UP000824120"/>
    </source>
</evidence>
<dbReference type="Proteomes" id="UP000824120">
    <property type="component" value="Chromosome 8"/>
</dbReference>
<dbReference type="EMBL" id="JACXVP010000008">
    <property type="protein sequence ID" value="KAG5591270.1"/>
    <property type="molecule type" value="Genomic_DNA"/>
</dbReference>
<organism evidence="2 3">
    <name type="scientific">Solanum commersonii</name>
    <name type="common">Commerson's wild potato</name>
    <name type="synonym">Commerson's nightshade</name>
    <dbReference type="NCBI Taxonomy" id="4109"/>
    <lineage>
        <taxon>Eukaryota</taxon>
        <taxon>Viridiplantae</taxon>
        <taxon>Streptophyta</taxon>
        <taxon>Embryophyta</taxon>
        <taxon>Tracheophyta</taxon>
        <taxon>Spermatophyta</taxon>
        <taxon>Magnoliopsida</taxon>
        <taxon>eudicotyledons</taxon>
        <taxon>Gunneridae</taxon>
        <taxon>Pentapetalae</taxon>
        <taxon>asterids</taxon>
        <taxon>lamiids</taxon>
        <taxon>Solanales</taxon>
        <taxon>Solanaceae</taxon>
        <taxon>Solanoideae</taxon>
        <taxon>Solaneae</taxon>
        <taxon>Solanum</taxon>
    </lineage>
</organism>
<evidence type="ECO:0000256" key="1">
    <source>
        <dbReference type="SAM" id="MobiDB-lite"/>
    </source>
</evidence>
<protein>
    <submittedName>
        <fullName evidence="2">Uncharacterized protein</fullName>
    </submittedName>
</protein>
<name>A0A9J5XWK5_SOLCO</name>
<dbReference type="AlphaFoldDB" id="A0A9J5XWK5"/>
<accession>A0A9J5XWK5</accession>
<evidence type="ECO:0000313" key="2">
    <source>
        <dbReference type="EMBL" id="KAG5591270.1"/>
    </source>
</evidence>
<proteinExistence type="predicted"/>
<keyword evidence="3" id="KW-1185">Reference proteome</keyword>
<reference evidence="2 3" key="1">
    <citation type="submission" date="2020-09" db="EMBL/GenBank/DDBJ databases">
        <title>De no assembly of potato wild relative species, Solanum commersonii.</title>
        <authorList>
            <person name="Cho K."/>
        </authorList>
    </citation>
    <scope>NUCLEOTIDE SEQUENCE [LARGE SCALE GENOMIC DNA]</scope>
    <source>
        <strain evidence="2">LZ3.2</strain>
        <tissue evidence="2">Leaf</tissue>
    </source>
</reference>
<comment type="caution">
    <text evidence="2">The sequence shown here is derived from an EMBL/GenBank/DDBJ whole genome shotgun (WGS) entry which is preliminary data.</text>
</comment>
<gene>
    <name evidence="2" type="ORF">H5410_041784</name>
</gene>
<feature type="region of interest" description="Disordered" evidence="1">
    <location>
        <begin position="115"/>
        <end position="139"/>
    </location>
</feature>